<dbReference type="Ensembl" id="ENSPTET00000030872.1">
    <property type="protein sequence ID" value="ENSPTEP00000021396.1"/>
    <property type="gene ID" value="ENSPTEG00000022451.1"/>
</dbReference>
<reference evidence="1" key="1">
    <citation type="submission" date="2025-08" db="UniProtKB">
        <authorList>
            <consortium name="Ensembl"/>
        </authorList>
    </citation>
    <scope>IDENTIFICATION</scope>
</reference>
<sequence length="119" mass="13556">MIEVVCNNLSGEGIVWRRSVLNATQITPLGTLRSPSPGCNKNSLFRTGLLNKWYTIFKDHIYLGHYEIQQKMKLEGFFVCFVLRRSLALSPRLKCRALSQFIATSTFQVQAILLPQPPE</sequence>
<protein>
    <submittedName>
        <fullName evidence="1">Uncharacterized protein</fullName>
    </submittedName>
</protein>
<dbReference type="Proteomes" id="UP000694416">
    <property type="component" value="Unplaced"/>
</dbReference>
<proteinExistence type="predicted"/>
<dbReference type="AlphaFoldDB" id="A0A8C9HQD0"/>
<evidence type="ECO:0000313" key="2">
    <source>
        <dbReference type="Proteomes" id="UP000694416"/>
    </source>
</evidence>
<accession>A0A8C9HQD0</accession>
<reference evidence="1" key="2">
    <citation type="submission" date="2025-09" db="UniProtKB">
        <authorList>
            <consortium name="Ensembl"/>
        </authorList>
    </citation>
    <scope>IDENTIFICATION</scope>
</reference>
<evidence type="ECO:0000313" key="1">
    <source>
        <dbReference type="Ensembl" id="ENSPTEP00000021396.1"/>
    </source>
</evidence>
<organism evidence="1 2">
    <name type="scientific">Piliocolobus tephrosceles</name>
    <name type="common">Ugandan red Colobus</name>
    <dbReference type="NCBI Taxonomy" id="591936"/>
    <lineage>
        <taxon>Eukaryota</taxon>
        <taxon>Metazoa</taxon>
        <taxon>Chordata</taxon>
        <taxon>Craniata</taxon>
        <taxon>Vertebrata</taxon>
        <taxon>Euteleostomi</taxon>
        <taxon>Mammalia</taxon>
        <taxon>Eutheria</taxon>
        <taxon>Euarchontoglires</taxon>
        <taxon>Primates</taxon>
        <taxon>Haplorrhini</taxon>
        <taxon>Catarrhini</taxon>
        <taxon>Cercopithecidae</taxon>
        <taxon>Colobinae</taxon>
        <taxon>Piliocolobus</taxon>
    </lineage>
</organism>
<keyword evidence="2" id="KW-1185">Reference proteome</keyword>
<name>A0A8C9HQD0_9PRIM</name>